<dbReference type="AlphaFoldDB" id="A0A849CAG7"/>
<dbReference type="Pfam" id="PF05621">
    <property type="entry name" value="TniB"/>
    <property type="match status" value="1"/>
</dbReference>
<sequence>MAVLTSTGQLDDRRQPTTTLEGWRRFAQAETSPQFELLPNREWKSLKDLRRVEYDEARIAHHAELVVVTTSAITEITNEGRLLTLLNQREIGARRGLIISGPAATGKTTALKQLGRLHELRTRTRFPRSERIPVVYVTAPPKGSPRKLTMEFARFLGLATVRSRHNTTDIAGAVCNVLIDACTDIVIIDEIHNISLTTRAGEDMSDHLKYFTEHLPATFLYAGIDLERSGLFTGVRGRQLAGRCQVINTTPFPYDAQWQQLVGAMEAPLRLHHHTPNQLVDQAEYLHHRTGGMIGSLGHLVRASAIRAILDGSEKINRALMDKIHIDHAAESLARRAGVIH</sequence>
<dbReference type="RefSeq" id="WP_067529075.1">
    <property type="nucleotide sequence ID" value="NZ_JABELX010000028.1"/>
</dbReference>
<accession>A0A849CAG7</accession>
<dbReference type="InterPro" id="IPR027417">
    <property type="entry name" value="P-loop_NTPase"/>
</dbReference>
<dbReference type="InterPro" id="IPR008868">
    <property type="entry name" value="TniB"/>
</dbReference>
<dbReference type="Proteomes" id="UP000586827">
    <property type="component" value="Unassembled WGS sequence"/>
</dbReference>
<proteinExistence type="predicted"/>
<evidence type="ECO:0000313" key="2">
    <source>
        <dbReference type="Proteomes" id="UP000586827"/>
    </source>
</evidence>
<comment type="caution">
    <text evidence="1">The sequence shown here is derived from an EMBL/GenBank/DDBJ whole genome shotgun (WGS) entry which is preliminary data.</text>
</comment>
<gene>
    <name evidence="1" type="ORF">HLB23_39290</name>
</gene>
<organism evidence="1 2">
    <name type="scientific">Nocardia uniformis</name>
    <dbReference type="NCBI Taxonomy" id="53432"/>
    <lineage>
        <taxon>Bacteria</taxon>
        <taxon>Bacillati</taxon>
        <taxon>Actinomycetota</taxon>
        <taxon>Actinomycetes</taxon>
        <taxon>Mycobacteriales</taxon>
        <taxon>Nocardiaceae</taxon>
        <taxon>Nocardia</taxon>
    </lineage>
</organism>
<dbReference type="Gene3D" id="3.40.50.300">
    <property type="entry name" value="P-loop containing nucleotide triphosphate hydrolases"/>
    <property type="match status" value="1"/>
</dbReference>
<keyword evidence="2" id="KW-1185">Reference proteome</keyword>
<protein>
    <submittedName>
        <fullName evidence="1">AAA family ATPase</fullName>
    </submittedName>
</protein>
<name>A0A849CAG7_9NOCA</name>
<dbReference type="EMBL" id="JABELX010000028">
    <property type="protein sequence ID" value="NNH75833.1"/>
    <property type="molecule type" value="Genomic_DNA"/>
</dbReference>
<dbReference type="SUPFAM" id="SSF52540">
    <property type="entry name" value="P-loop containing nucleoside triphosphate hydrolases"/>
    <property type="match status" value="1"/>
</dbReference>
<reference evidence="1 2" key="1">
    <citation type="submission" date="2020-05" db="EMBL/GenBank/DDBJ databases">
        <title>MicrobeNet Type strains.</title>
        <authorList>
            <person name="Nicholson A.C."/>
        </authorList>
    </citation>
    <scope>NUCLEOTIDE SEQUENCE [LARGE SCALE GENOMIC DNA]</scope>
    <source>
        <strain evidence="1 2">JCM 3224</strain>
    </source>
</reference>
<evidence type="ECO:0000313" key="1">
    <source>
        <dbReference type="EMBL" id="NNH75833.1"/>
    </source>
</evidence>